<dbReference type="GO" id="GO:0046872">
    <property type="term" value="F:metal ion binding"/>
    <property type="evidence" value="ECO:0007669"/>
    <property type="project" value="UniProtKB-KW"/>
</dbReference>
<evidence type="ECO:0000259" key="11">
    <source>
        <dbReference type="PROSITE" id="PS51462"/>
    </source>
</evidence>
<keyword evidence="5" id="KW-0479">Metal-binding</keyword>
<evidence type="ECO:0000256" key="2">
    <source>
        <dbReference type="ARBA" id="ARBA00001947"/>
    </source>
</evidence>
<dbReference type="PROSITE" id="PS51462">
    <property type="entry name" value="NUDIX"/>
    <property type="match status" value="1"/>
</dbReference>
<dbReference type="InterPro" id="IPR050241">
    <property type="entry name" value="NAD-cap_RNA_hydrolase_NudC"/>
</dbReference>
<dbReference type="InterPro" id="IPR000086">
    <property type="entry name" value="NUDIX_hydrolase_dom"/>
</dbReference>
<evidence type="ECO:0000256" key="8">
    <source>
        <dbReference type="ARBA" id="ARBA00023027"/>
    </source>
</evidence>
<reference evidence="12 13" key="1">
    <citation type="submission" date="2017-07" db="EMBL/GenBank/DDBJ databases">
        <title>Draft whole genome sequences of clinical Proprionibacteriaceae strains.</title>
        <authorList>
            <person name="Bernier A.-M."/>
            <person name="Bernard K."/>
            <person name="Domingo M.-C."/>
        </authorList>
    </citation>
    <scope>NUCLEOTIDE SEQUENCE [LARGE SCALE GENOMIC DNA]</scope>
    <source>
        <strain evidence="12 13">NML 150081</strain>
    </source>
</reference>
<comment type="catalytic activity">
    <reaction evidence="9">
        <text>a 5'-end NAD(+)-phospho-ribonucleoside in mRNA + H2O = a 5'-end phospho-adenosine-phospho-ribonucleoside in mRNA + beta-nicotinamide D-ribonucleotide + 2 H(+)</text>
        <dbReference type="Rhea" id="RHEA:60876"/>
        <dbReference type="Rhea" id="RHEA-COMP:15698"/>
        <dbReference type="Rhea" id="RHEA-COMP:15719"/>
        <dbReference type="ChEBI" id="CHEBI:14649"/>
        <dbReference type="ChEBI" id="CHEBI:15377"/>
        <dbReference type="ChEBI" id="CHEBI:15378"/>
        <dbReference type="ChEBI" id="CHEBI:144029"/>
        <dbReference type="ChEBI" id="CHEBI:144051"/>
    </reaction>
    <physiologicalReaction direction="left-to-right" evidence="9">
        <dbReference type="Rhea" id="RHEA:60877"/>
    </physiologicalReaction>
</comment>
<feature type="region of interest" description="Disordered" evidence="10">
    <location>
        <begin position="1"/>
        <end position="24"/>
    </location>
</feature>
<evidence type="ECO:0000256" key="5">
    <source>
        <dbReference type="ARBA" id="ARBA00022723"/>
    </source>
</evidence>
<dbReference type="AlphaFoldDB" id="A0A255EI40"/>
<comment type="cofactor">
    <cofactor evidence="1">
        <name>Mg(2+)</name>
        <dbReference type="ChEBI" id="CHEBI:18420"/>
    </cofactor>
</comment>
<name>A0A255EI40_9ACTN</name>
<dbReference type="GO" id="GO:0006742">
    <property type="term" value="P:NADP+ catabolic process"/>
    <property type="evidence" value="ECO:0007669"/>
    <property type="project" value="TreeGrafter"/>
</dbReference>
<dbReference type="InterPro" id="IPR020084">
    <property type="entry name" value="NUDIX_hydrolase_CS"/>
</dbReference>
<dbReference type="OrthoDB" id="9791656at2"/>
<comment type="similarity">
    <text evidence="3">Belongs to the Nudix hydrolase family. NudC subfamily.</text>
</comment>
<keyword evidence="6" id="KW-0378">Hydrolase</keyword>
<dbReference type="Gene3D" id="3.90.79.10">
    <property type="entry name" value="Nucleoside Triphosphate Pyrophosphohydrolase"/>
    <property type="match status" value="1"/>
</dbReference>
<evidence type="ECO:0000256" key="7">
    <source>
        <dbReference type="ARBA" id="ARBA00022842"/>
    </source>
</evidence>
<keyword evidence="8" id="KW-0520">NAD</keyword>
<dbReference type="GO" id="GO:0035529">
    <property type="term" value="F:NADH pyrophosphatase activity"/>
    <property type="evidence" value="ECO:0007669"/>
    <property type="project" value="TreeGrafter"/>
</dbReference>
<feature type="compositionally biased region" description="Polar residues" evidence="10">
    <location>
        <begin position="1"/>
        <end position="11"/>
    </location>
</feature>
<dbReference type="Pfam" id="PF00293">
    <property type="entry name" value="NUDIX"/>
    <property type="match status" value="1"/>
</dbReference>
<dbReference type="NCBIfam" id="NF001299">
    <property type="entry name" value="PRK00241.1"/>
    <property type="match status" value="1"/>
</dbReference>
<dbReference type="PANTHER" id="PTHR42904">
    <property type="entry name" value="NUDIX HYDROLASE, NUDC SUBFAMILY"/>
    <property type="match status" value="1"/>
</dbReference>
<dbReference type="PANTHER" id="PTHR42904:SF6">
    <property type="entry name" value="NAD-CAPPED RNA HYDROLASE NUDT12"/>
    <property type="match status" value="1"/>
</dbReference>
<keyword evidence="7" id="KW-0460">Magnesium</keyword>
<comment type="cofactor">
    <cofactor evidence="2">
        <name>Zn(2+)</name>
        <dbReference type="ChEBI" id="CHEBI:29105"/>
    </cofactor>
</comment>
<proteinExistence type="inferred from homology"/>
<dbReference type="Gene3D" id="3.90.79.20">
    <property type="match status" value="1"/>
</dbReference>
<organism evidence="12 13">
    <name type="scientific">Parenemella sanctibonifatiensis</name>
    <dbReference type="NCBI Taxonomy" id="2016505"/>
    <lineage>
        <taxon>Bacteria</taxon>
        <taxon>Bacillati</taxon>
        <taxon>Actinomycetota</taxon>
        <taxon>Actinomycetes</taxon>
        <taxon>Propionibacteriales</taxon>
        <taxon>Propionibacteriaceae</taxon>
        <taxon>Parenemella</taxon>
    </lineage>
</organism>
<dbReference type="EC" id="3.6.1.22" evidence="4"/>
<keyword evidence="13" id="KW-1185">Reference proteome</keyword>
<dbReference type="Proteomes" id="UP000216300">
    <property type="component" value="Unassembled WGS sequence"/>
</dbReference>
<dbReference type="InterPro" id="IPR049734">
    <property type="entry name" value="NudC-like_C"/>
</dbReference>
<sequence>MGNNESVTSPNVPSPDRSAEQPVRASELVRLPDHRFDGPGWERAQLVQVRMVDQGGREVPAMAAEGDPVRLVTSTPEQPFDPVRHVVLGTVGEGTIVLDLRGDAEPGLPVRDLLPQLSNVERDIANAAVALHAWHQQRHCRQCGGPTVPTSGGAPQLCQECGALDFPRTDPAIIVAITDEQDRLLLGHQGTWDNNRYSLLAGFVEAGESLEQAVFREVFEEAGVRLDRVSYVTSQPWPFPRSLMLGFTATARSQDVEVDGEEITHAAFYTREEVNRAVADGRMSLPGAPSLGHELIHRWLAGRLPATS</sequence>
<evidence type="ECO:0000256" key="1">
    <source>
        <dbReference type="ARBA" id="ARBA00001946"/>
    </source>
</evidence>
<dbReference type="SUPFAM" id="SSF55811">
    <property type="entry name" value="Nudix"/>
    <property type="match status" value="1"/>
</dbReference>
<comment type="caution">
    <text evidence="12">The sequence shown here is derived from an EMBL/GenBank/DDBJ whole genome shotgun (WGS) entry which is preliminary data.</text>
</comment>
<evidence type="ECO:0000256" key="9">
    <source>
        <dbReference type="ARBA" id="ARBA00023679"/>
    </source>
</evidence>
<evidence type="ECO:0000256" key="3">
    <source>
        <dbReference type="ARBA" id="ARBA00009595"/>
    </source>
</evidence>
<dbReference type="GO" id="GO:0019677">
    <property type="term" value="P:NAD+ catabolic process"/>
    <property type="evidence" value="ECO:0007669"/>
    <property type="project" value="TreeGrafter"/>
</dbReference>
<evidence type="ECO:0000256" key="10">
    <source>
        <dbReference type="SAM" id="MobiDB-lite"/>
    </source>
</evidence>
<evidence type="ECO:0000313" key="12">
    <source>
        <dbReference type="EMBL" id="OYN90910.1"/>
    </source>
</evidence>
<evidence type="ECO:0000256" key="4">
    <source>
        <dbReference type="ARBA" id="ARBA00012381"/>
    </source>
</evidence>
<evidence type="ECO:0000313" key="13">
    <source>
        <dbReference type="Proteomes" id="UP000216300"/>
    </source>
</evidence>
<dbReference type="CDD" id="cd03429">
    <property type="entry name" value="NUDIX_NADH_pyrophosphatase_Nudt13"/>
    <property type="match status" value="1"/>
</dbReference>
<feature type="domain" description="Nudix hydrolase" evidence="11">
    <location>
        <begin position="167"/>
        <end position="291"/>
    </location>
</feature>
<accession>A0A255EI40</accession>
<protein>
    <recommendedName>
        <fullName evidence="4">NAD(+) diphosphatase</fullName>
        <ecNumber evidence="4">3.6.1.22</ecNumber>
    </recommendedName>
</protein>
<dbReference type="InterPro" id="IPR015797">
    <property type="entry name" value="NUDIX_hydrolase-like_dom_sf"/>
</dbReference>
<gene>
    <name evidence="12" type="ORF">CGZ91_05340</name>
</gene>
<dbReference type="GO" id="GO:0005829">
    <property type="term" value="C:cytosol"/>
    <property type="evidence" value="ECO:0007669"/>
    <property type="project" value="TreeGrafter"/>
</dbReference>
<dbReference type="EMBL" id="NMVJ01000006">
    <property type="protein sequence ID" value="OYN90910.1"/>
    <property type="molecule type" value="Genomic_DNA"/>
</dbReference>
<evidence type="ECO:0000256" key="6">
    <source>
        <dbReference type="ARBA" id="ARBA00022801"/>
    </source>
</evidence>
<dbReference type="PROSITE" id="PS00893">
    <property type="entry name" value="NUDIX_BOX"/>
    <property type="match status" value="1"/>
</dbReference>